<dbReference type="Gene3D" id="1.10.4020.10">
    <property type="entry name" value="DNA breaking-rejoining enzymes"/>
    <property type="match status" value="1"/>
</dbReference>
<reference evidence="3 4" key="1">
    <citation type="journal article" date="2007" name="Nature">
        <title>The medaka draft genome and insights into vertebrate genome evolution.</title>
        <authorList>
            <person name="Kasahara M."/>
            <person name="Naruse K."/>
            <person name="Sasaki S."/>
            <person name="Nakatani Y."/>
            <person name="Qu W."/>
            <person name="Ahsan B."/>
            <person name="Yamada T."/>
            <person name="Nagayasu Y."/>
            <person name="Doi K."/>
            <person name="Kasai Y."/>
            <person name="Jindo T."/>
            <person name="Kobayashi D."/>
            <person name="Shimada A."/>
            <person name="Toyoda A."/>
            <person name="Kuroki Y."/>
            <person name="Fujiyama A."/>
            <person name="Sasaki T."/>
            <person name="Shimizu A."/>
            <person name="Asakawa S."/>
            <person name="Shimizu N."/>
            <person name="Hashimoto S."/>
            <person name="Yang J."/>
            <person name="Lee Y."/>
            <person name="Matsushima K."/>
            <person name="Sugano S."/>
            <person name="Sakaizumi M."/>
            <person name="Narita T."/>
            <person name="Ohishi K."/>
            <person name="Haga S."/>
            <person name="Ohta F."/>
            <person name="Nomoto H."/>
            <person name="Nogata K."/>
            <person name="Morishita T."/>
            <person name="Endo T."/>
            <person name="Shin-I T."/>
            <person name="Takeda H."/>
            <person name="Morishita S."/>
            <person name="Kohara Y."/>
        </authorList>
    </citation>
    <scope>NUCLEOTIDE SEQUENCE [LARGE SCALE GENOMIC DNA]</scope>
    <source>
        <strain evidence="3 4">Hd-rR</strain>
    </source>
</reference>
<feature type="region of interest" description="Disordered" evidence="1">
    <location>
        <begin position="1"/>
        <end position="31"/>
    </location>
</feature>
<dbReference type="GeneTree" id="ENSGT00940000176970"/>
<dbReference type="Bgee" id="ENSORLG00000023689">
    <property type="expression patterns" value="Expressed in intestine"/>
</dbReference>
<feature type="domain" description="SCAN box" evidence="2">
    <location>
        <begin position="84"/>
        <end position="138"/>
    </location>
</feature>
<reference evidence="3" key="3">
    <citation type="submission" date="2025-09" db="UniProtKB">
        <authorList>
            <consortium name="Ensembl"/>
        </authorList>
    </citation>
    <scope>IDENTIFICATION</scope>
    <source>
        <strain evidence="3">Hd-rR</strain>
    </source>
</reference>
<evidence type="ECO:0000256" key="1">
    <source>
        <dbReference type="SAM" id="MobiDB-lite"/>
    </source>
</evidence>
<evidence type="ECO:0000313" key="4">
    <source>
        <dbReference type="Proteomes" id="UP000001038"/>
    </source>
</evidence>
<dbReference type="SUPFAM" id="SSF47353">
    <property type="entry name" value="Retrovirus capsid dimerization domain-like"/>
    <property type="match status" value="1"/>
</dbReference>
<protein>
    <recommendedName>
        <fullName evidence="2">SCAN box domain-containing protein</fullName>
    </recommendedName>
</protein>
<dbReference type="InParanoid" id="A0A3B3I1C6"/>
<accession>A0A3B3I1C6</accession>
<evidence type="ECO:0000259" key="2">
    <source>
        <dbReference type="PROSITE" id="PS50804"/>
    </source>
</evidence>
<proteinExistence type="predicted"/>
<dbReference type="PROSITE" id="PS50804">
    <property type="entry name" value="SCAN_BOX"/>
    <property type="match status" value="1"/>
</dbReference>
<keyword evidence="4" id="KW-1185">Reference proteome</keyword>
<dbReference type="Ensembl" id="ENSORLT00000044125.1">
    <property type="protein sequence ID" value="ENSORLP00000037820.1"/>
    <property type="gene ID" value="ENSORLG00000023689.1"/>
</dbReference>
<dbReference type="Proteomes" id="UP000001038">
    <property type="component" value="Chromosome 1"/>
</dbReference>
<dbReference type="InterPro" id="IPR003309">
    <property type="entry name" value="SCAN_dom"/>
</dbReference>
<name>A0A3B3I1C6_ORYLA</name>
<evidence type="ECO:0000313" key="3">
    <source>
        <dbReference type="Ensembl" id="ENSORLP00000037820.1"/>
    </source>
</evidence>
<dbReference type="InterPro" id="IPR038269">
    <property type="entry name" value="SCAN_sf"/>
</dbReference>
<sequence>MASGGPRGQQGRTAGARRRPEAGRAHRPVPLSRMQALEDCAELDKGRTDVYRAVRGVLRERRHNSPVTCCRRLRLAEVPSGRRPAGACGRRKGLSRGWDRLERRTEERIGGVAVVEQPQPVHPSDARTWVEEHEPEDGVPLMRGGWTAGPLRWTGAPAELSGGDRRGACAAAEGWTGSPHTVDLSEEGDGVTVRHRQMPRGGPHQVLLLYFVI</sequence>
<organism evidence="3 4">
    <name type="scientific">Oryzias latipes</name>
    <name type="common">Japanese rice fish</name>
    <name type="synonym">Japanese killifish</name>
    <dbReference type="NCBI Taxonomy" id="8090"/>
    <lineage>
        <taxon>Eukaryota</taxon>
        <taxon>Metazoa</taxon>
        <taxon>Chordata</taxon>
        <taxon>Craniata</taxon>
        <taxon>Vertebrata</taxon>
        <taxon>Euteleostomi</taxon>
        <taxon>Actinopterygii</taxon>
        <taxon>Neopterygii</taxon>
        <taxon>Teleostei</taxon>
        <taxon>Neoteleostei</taxon>
        <taxon>Acanthomorphata</taxon>
        <taxon>Ovalentaria</taxon>
        <taxon>Atherinomorphae</taxon>
        <taxon>Beloniformes</taxon>
        <taxon>Adrianichthyidae</taxon>
        <taxon>Oryziinae</taxon>
        <taxon>Oryzias</taxon>
    </lineage>
</organism>
<reference evidence="3" key="2">
    <citation type="submission" date="2025-08" db="UniProtKB">
        <authorList>
            <consortium name="Ensembl"/>
        </authorList>
    </citation>
    <scope>IDENTIFICATION</scope>
    <source>
        <strain evidence="3">Hd-rR</strain>
    </source>
</reference>
<dbReference type="AlphaFoldDB" id="A0A3B3I1C6"/>